<reference evidence="2" key="1">
    <citation type="submission" date="2022-06" db="EMBL/GenBank/DDBJ databases">
        <title>Genome sequencing of Brevibacillus sp. BB3-R1.</title>
        <authorList>
            <person name="Heo J."/>
            <person name="Lee D."/>
            <person name="Won M."/>
            <person name="Han B.-H."/>
            <person name="Hong S.-B."/>
            <person name="Kwon S.-W."/>
        </authorList>
    </citation>
    <scope>NUCLEOTIDE SEQUENCE</scope>
    <source>
        <strain evidence="2">BB3-R1</strain>
    </source>
</reference>
<evidence type="ECO:0000313" key="3">
    <source>
        <dbReference type="Proteomes" id="UP001056500"/>
    </source>
</evidence>
<dbReference type="CDD" id="cd13520">
    <property type="entry name" value="PBP2_TAXI_TRAP"/>
    <property type="match status" value="1"/>
</dbReference>
<feature type="signal peptide" evidence="1">
    <location>
        <begin position="1"/>
        <end position="28"/>
    </location>
</feature>
<dbReference type="InterPro" id="IPR011852">
    <property type="entry name" value="TRAP_TAXI"/>
</dbReference>
<evidence type="ECO:0000256" key="1">
    <source>
        <dbReference type="SAM" id="SignalP"/>
    </source>
</evidence>
<keyword evidence="1" id="KW-0732">Signal</keyword>
<proteinExistence type="predicted"/>
<feature type="chain" id="PRO_5046682504" evidence="1">
    <location>
        <begin position="29"/>
        <end position="330"/>
    </location>
</feature>
<name>A0ABY4WQR7_9BACL</name>
<dbReference type="Gene3D" id="3.40.190.10">
    <property type="entry name" value="Periplasmic binding protein-like II"/>
    <property type="match status" value="2"/>
</dbReference>
<dbReference type="NCBIfam" id="TIGR02122">
    <property type="entry name" value="TRAP_TAXI"/>
    <property type="match status" value="1"/>
</dbReference>
<gene>
    <name evidence="2" type="ORF">NDK47_06565</name>
</gene>
<sequence length="330" mass="35603">MKRFHSFFLVSILTVMMLVTACSQPAQTGQTGQSGQTGKSTEYLLATGGTGGTYYPLGGAIANVWNESVDGLNVTVQSTGASVENMRLLGSKETELAISINSIAEDAFQGRDKFTEPIQNIRAIGVVYPEVVQIVTPKNSSIQSIRDLKGKRVSIGPAGSGTAVAAEQILIAFGMSQGDFQSFQDTFTDAADKLKDGNLDAAFAILSVPAANIEDIATSKEVRILPVEGPELAELMSKHPFYTPYQIPDKTYKGQDQAVSTVTMQAVMYAREDLPEEIVYQLTKTLYEKQPEIAKGYAIGSQIDLQKALDGVTVPLHPGAEKFYKEKGMK</sequence>
<dbReference type="SUPFAM" id="SSF53850">
    <property type="entry name" value="Periplasmic binding protein-like II"/>
    <property type="match status" value="1"/>
</dbReference>
<accession>A0ABY4WQR7</accession>
<dbReference type="Proteomes" id="UP001056500">
    <property type="component" value="Chromosome"/>
</dbReference>
<dbReference type="Pfam" id="PF16868">
    <property type="entry name" value="NMT1_3"/>
    <property type="match status" value="1"/>
</dbReference>
<dbReference type="EMBL" id="CP098755">
    <property type="protein sequence ID" value="USG66956.1"/>
    <property type="molecule type" value="Genomic_DNA"/>
</dbReference>
<protein>
    <submittedName>
        <fullName evidence="2">TAXI family TRAP transporter solute-binding subunit</fullName>
    </submittedName>
</protein>
<dbReference type="PANTHER" id="PTHR42941">
    <property type="entry name" value="SLL1037 PROTEIN"/>
    <property type="match status" value="1"/>
</dbReference>
<dbReference type="PROSITE" id="PS51257">
    <property type="entry name" value="PROKAR_LIPOPROTEIN"/>
    <property type="match status" value="1"/>
</dbReference>
<evidence type="ECO:0000313" key="2">
    <source>
        <dbReference type="EMBL" id="USG66956.1"/>
    </source>
</evidence>
<dbReference type="PANTHER" id="PTHR42941:SF1">
    <property type="entry name" value="SLL1037 PROTEIN"/>
    <property type="match status" value="1"/>
</dbReference>
<organism evidence="2 3">
    <name type="scientific">Brevibacillus ruminantium</name>
    <dbReference type="NCBI Taxonomy" id="2950604"/>
    <lineage>
        <taxon>Bacteria</taxon>
        <taxon>Bacillati</taxon>
        <taxon>Bacillota</taxon>
        <taxon>Bacilli</taxon>
        <taxon>Bacillales</taxon>
        <taxon>Paenibacillaceae</taxon>
        <taxon>Brevibacillus</taxon>
    </lineage>
</organism>
<dbReference type="RefSeq" id="WP_251874060.1">
    <property type="nucleotide sequence ID" value="NZ_CP098755.1"/>
</dbReference>
<keyword evidence="3" id="KW-1185">Reference proteome</keyword>